<dbReference type="CDD" id="cd02042">
    <property type="entry name" value="ParAB_family"/>
    <property type="match status" value="1"/>
</dbReference>
<dbReference type="InterPro" id="IPR027417">
    <property type="entry name" value="P-loop_NTPase"/>
</dbReference>
<dbReference type="PANTHER" id="PTHR13696">
    <property type="entry name" value="P-LOOP CONTAINING NUCLEOSIDE TRIPHOSPHATE HYDROLASE"/>
    <property type="match status" value="1"/>
</dbReference>
<dbReference type="Pfam" id="PF13614">
    <property type="entry name" value="AAA_31"/>
    <property type="match status" value="1"/>
</dbReference>
<dbReference type="SUPFAM" id="SSF52540">
    <property type="entry name" value="P-loop containing nucleoside triphosphate hydrolases"/>
    <property type="match status" value="1"/>
</dbReference>
<evidence type="ECO:0000313" key="3">
    <source>
        <dbReference type="Proteomes" id="UP001501495"/>
    </source>
</evidence>
<dbReference type="PANTHER" id="PTHR13696:SF52">
    <property type="entry name" value="PARA FAMILY PROTEIN CT_582"/>
    <property type="match status" value="1"/>
</dbReference>
<dbReference type="Proteomes" id="UP001501495">
    <property type="component" value="Unassembled WGS sequence"/>
</dbReference>
<sequence length="336" mass="36776">MTTAIAFFNNKGGVGKTTLACNFASYLSTELGRRVAVADCDPQANATQLLLTDSAWEGIYEERRSAEERTILKALKKIRAGDSTIVGDLEVHQSERFEVGVIAGHPTLSVVEDQLSSSWGEFQAKLLGGARRSLWVRQLVKMLGESQDVVIFDLGPSLGALNRSVLMGCDFFVTPVAADLFSLYALENIGDWVGGWLDEYDDAYKRLAPGADTAEYDIPERLPIRAGWAGYSVQQYVAKSAGGKIRGVQSYERYRQQIPEKAELLRKIAAPGIESNLGIVPNMFSMVPLAQTAHSPIADLKPADGVRGAQVSQRLRYIEQLNQMFETLAGNLGLDK</sequence>
<name>A0ABP7XZZ7_9ACTN</name>
<feature type="domain" description="AAA" evidence="1">
    <location>
        <begin position="3"/>
        <end position="189"/>
    </location>
</feature>
<evidence type="ECO:0000259" key="1">
    <source>
        <dbReference type="Pfam" id="PF13614"/>
    </source>
</evidence>
<reference evidence="3" key="1">
    <citation type="journal article" date="2019" name="Int. J. Syst. Evol. Microbiol.">
        <title>The Global Catalogue of Microorganisms (GCM) 10K type strain sequencing project: providing services to taxonomists for standard genome sequencing and annotation.</title>
        <authorList>
            <consortium name="The Broad Institute Genomics Platform"/>
            <consortium name="The Broad Institute Genome Sequencing Center for Infectious Disease"/>
            <person name="Wu L."/>
            <person name="Ma J."/>
        </authorList>
    </citation>
    <scope>NUCLEOTIDE SEQUENCE [LARGE SCALE GENOMIC DNA]</scope>
    <source>
        <strain evidence="3">JCM 16703</strain>
    </source>
</reference>
<dbReference type="InterPro" id="IPR050678">
    <property type="entry name" value="DNA_Partitioning_ATPase"/>
</dbReference>
<keyword evidence="3" id="KW-1185">Reference proteome</keyword>
<dbReference type="InterPro" id="IPR025669">
    <property type="entry name" value="AAA_dom"/>
</dbReference>
<comment type="caution">
    <text evidence="2">The sequence shown here is derived from an EMBL/GenBank/DDBJ whole genome shotgun (WGS) entry which is preliminary data.</text>
</comment>
<dbReference type="Gene3D" id="3.40.50.300">
    <property type="entry name" value="P-loop containing nucleotide triphosphate hydrolases"/>
    <property type="match status" value="1"/>
</dbReference>
<evidence type="ECO:0000313" key="2">
    <source>
        <dbReference type="EMBL" id="GAA4128595.1"/>
    </source>
</evidence>
<proteinExistence type="predicted"/>
<dbReference type="PRINTS" id="PR00091">
    <property type="entry name" value="NITROGNASEII"/>
</dbReference>
<accession>A0ABP7XZZ7</accession>
<gene>
    <name evidence="2" type="ORF">GCM10022215_40250</name>
</gene>
<organism evidence="2 3">
    <name type="scientific">Nocardioides fonticola</name>
    <dbReference type="NCBI Taxonomy" id="450363"/>
    <lineage>
        <taxon>Bacteria</taxon>
        <taxon>Bacillati</taxon>
        <taxon>Actinomycetota</taxon>
        <taxon>Actinomycetes</taxon>
        <taxon>Propionibacteriales</taxon>
        <taxon>Nocardioidaceae</taxon>
        <taxon>Nocardioides</taxon>
    </lineage>
</organism>
<protein>
    <submittedName>
        <fullName evidence="2">AAA family ATPase</fullName>
    </submittedName>
</protein>
<dbReference type="EMBL" id="BAAAZH010000032">
    <property type="protein sequence ID" value="GAA4128595.1"/>
    <property type="molecule type" value="Genomic_DNA"/>
</dbReference>
<dbReference type="RefSeq" id="WP_344735301.1">
    <property type="nucleotide sequence ID" value="NZ_BAAAZH010000032.1"/>
</dbReference>